<evidence type="ECO:0008006" key="4">
    <source>
        <dbReference type="Google" id="ProtNLM"/>
    </source>
</evidence>
<evidence type="ECO:0000313" key="3">
    <source>
        <dbReference type="Proteomes" id="UP000199532"/>
    </source>
</evidence>
<dbReference type="AlphaFoldDB" id="A0A1H6ZEP6"/>
<accession>A0A1H6ZEP6</accession>
<evidence type="ECO:0000256" key="1">
    <source>
        <dbReference type="SAM" id="SignalP"/>
    </source>
</evidence>
<feature type="chain" id="PRO_5011434143" description="Collagen triple helix repeat-containing protein" evidence="1">
    <location>
        <begin position="21"/>
        <end position="199"/>
    </location>
</feature>
<name>A0A1H6ZEP6_9BACT</name>
<evidence type="ECO:0000313" key="2">
    <source>
        <dbReference type="EMBL" id="SEJ47335.1"/>
    </source>
</evidence>
<sequence length="199" mass="20795">MYKKLLLVVCVCFMAFLAGCKGDDGAVGPQGEKGETGATGPAGPAGEGGSASAFILTTGAVSGTGTNGDLSFVLAENLSAADQAAYDSSLVVMVYGKSLGVWWPLPGIIQFEGSTVSNFTFVHGVDQATFFLDILTTGWSEDTDTAPTRNFDDIRIVLMPASSGARLSADVNWKSYEETISALGLNDSVAKKTILYKKK</sequence>
<keyword evidence="1" id="KW-0732">Signal</keyword>
<keyword evidence="3" id="KW-1185">Reference proteome</keyword>
<gene>
    <name evidence="2" type="ORF">SAMN04487995_4864</name>
</gene>
<dbReference type="PROSITE" id="PS51257">
    <property type="entry name" value="PROKAR_LIPOPROTEIN"/>
    <property type="match status" value="1"/>
</dbReference>
<protein>
    <recommendedName>
        <fullName evidence="4">Collagen triple helix repeat-containing protein</fullName>
    </recommendedName>
</protein>
<reference evidence="2 3" key="1">
    <citation type="submission" date="2016-10" db="EMBL/GenBank/DDBJ databases">
        <authorList>
            <person name="de Groot N.N."/>
        </authorList>
    </citation>
    <scope>NUCLEOTIDE SEQUENCE [LARGE SCALE GENOMIC DNA]</scope>
    <source>
        <strain evidence="2 3">DSM 19938</strain>
    </source>
</reference>
<organism evidence="2 3">
    <name type="scientific">Dyadobacter koreensis</name>
    <dbReference type="NCBI Taxonomy" id="408657"/>
    <lineage>
        <taxon>Bacteria</taxon>
        <taxon>Pseudomonadati</taxon>
        <taxon>Bacteroidota</taxon>
        <taxon>Cytophagia</taxon>
        <taxon>Cytophagales</taxon>
        <taxon>Spirosomataceae</taxon>
        <taxon>Dyadobacter</taxon>
    </lineage>
</organism>
<dbReference type="RefSeq" id="WP_177197126.1">
    <property type="nucleotide sequence ID" value="NZ_FNXY01000008.1"/>
</dbReference>
<dbReference type="STRING" id="408657.SAMN04487995_4864"/>
<dbReference type="Proteomes" id="UP000199532">
    <property type="component" value="Unassembled WGS sequence"/>
</dbReference>
<feature type="signal peptide" evidence="1">
    <location>
        <begin position="1"/>
        <end position="20"/>
    </location>
</feature>
<dbReference type="EMBL" id="FNXY01000008">
    <property type="protein sequence ID" value="SEJ47335.1"/>
    <property type="molecule type" value="Genomic_DNA"/>
</dbReference>
<proteinExistence type="predicted"/>